<evidence type="ECO:0000256" key="4">
    <source>
        <dbReference type="ARBA" id="ARBA00022801"/>
    </source>
</evidence>
<evidence type="ECO:0000256" key="6">
    <source>
        <dbReference type="SAM" id="SignalP"/>
    </source>
</evidence>
<dbReference type="Pfam" id="PF05577">
    <property type="entry name" value="Peptidase_S28"/>
    <property type="match status" value="1"/>
</dbReference>
<keyword evidence="8" id="KW-1185">Reference proteome</keyword>
<evidence type="ECO:0000256" key="5">
    <source>
        <dbReference type="ARBA" id="ARBA00023180"/>
    </source>
</evidence>
<proteinExistence type="inferred from homology"/>
<dbReference type="GO" id="GO:0006508">
    <property type="term" value="P:proteolysis"/>
    <property type="evidence" value="ECO:0007669"/>
    <property type="project" value="UniProtKB-KW"/>
</dbReference>
<evidence type="ECO:0000256" key="3">
    <source>
        <dbReference type="ARBA" id="ARBA00022729"/>
    </source>
</evidence>
<gene>
    <name evidence="7" type="ORF">OXX778_LOCUS2254</name>
</gene>
<dbReference type="SUPFAM" id="SSF53474">
    <property type="entry name" value="alpha/beta-Hydrolases"/>
    <property type="match status" value="1"/>
</dbReference>
<evidence type="ECO:0000256" key="1">
    <source>
        <dbReference type="ARBA" id="ARBA00011079"/>
    </source>
</evidence>
<comment type="similarity">
    <text evidence="1">Belongs to the peptidase S28 family.</text>
</comment>
<dbReference type="EMBL" id="CAJNOC010000171">
    <property type="protein sequence ID" value="CAF0722367.1"/>
    <property type="molecule type" value="Genomic_DNA"/>
</dbReference>
<feature type="chain" id="PRO_5032539398" evidence="6">
    <location>
        <begin position="19"/>
        <end position="488"/>
    </location>
</feature>
<name>A0A813MU19_9BILA</name>
<dbReference type="GO" id="GO:0008239">
    <property type="term" value="F:dipeptidyl-peptidase activity"/>
    <property type="evidence" value="ECO:0007669"/>
    <property type="project" value="TreeGrafter"/>
</dbReference>
<evidence type="ECO:0000313" key="8">
    <source>
        <dbReference type="Proteomes" id="UP000663879"/>
    </source>
</evidence>
<dbReference type="GO" id="GO:0070008">
    <property type="term" value="F:serine-type exopeptidase activity"/>
    <property type="evidence" value="ECO:0007669"/>
    <property type="project" value="InterPro"/>
</dbReference>
<dbReference type="InterPro" id="IPR008758">
    <property type="entry name" value="Peptidase_S28"/>
</dbReference>
<evidence type="ECO:0000313" key="7">
    <source>
        <dbReference type="EMBL" id="CAF0722367.1"/>
    </source>
</evidence>
<dbReference type="Proteomes" id="UP000663879">
    <property type="component" value="Unassembled WGS sequence"/>
</dbReference>
<dbReference type="OrthoDB" id="2130629at2759"/>
<protein>
    <submittedName>
        <fullName evidence="7">Uncharacterized protein</fullName>
    </submittedName>
</protein>
<evidence type="ECO:0000256" key="2">
    <source>
        <dbReference type="ARBA" id="ARBA00022670"/>
    </source>
</evidence>
<dbReference type="PANTHER" id="PTHR11010:SF107">
    <property type="entry name" value="DIPEPTIDYL PEPTIDASE 2"/>
    <property type="match status" value="1"/>
</dbReference>
<dbReference type="Gene3D" id="3.40.50.1820">
    <property type="entry name" value="alpha/beta hydrolase"/>
    <property type="match status" value="1"/>
</dbReference>
<organism evidence="7 8">
    <name type="scientific">Brachionus calyciflorus</name>
    <dbReference type="NCBI Taxonomy" id="104777"/>
    <lineage>
        <taxon>Eukaryota</taxon>
        <taxon>Metazoa</taxon>
        <taxon>Spiralia</taxon>
        <taxon>Gnathifera</taxon>
        <taxon>Rotifera</taxon>
        <taxon>Eurotatoria</taxon>
        <taxon>Monogononta</taxon>
        <taxon>Pseudotrocha</taxon>
        <taxon>Ploima</taxon>
        <taxon>Brachionidae</taxon>
        <taxon>Brachionus</taxon>
    </lineage>
</organism>
<feature type="signal peptide" evidence="6">
    <location>
        <begin position="1"/>
        <end position="18"/>
    </location>
</feature>
<accession>A0A813MU19</accession>
<comment type="caution">
    <text evidence="7">The sequence shown here is derived from an EMBL/GenBank/DDBJ whole genome shotgun (WGS) entry which is preliminary data.</text>
</comment>
<dbReference type="Gene3D" id="1.20.120.980">
    <property type="entry name" value="Serine carboxypeptidase S28, SKS domain"/>
    <property type="match status" value="1"/>
</dbReference>
<keyword evidence="5" id="KW-0325">Glycoprotein</keyword>
<dbReference type="AlphaFoldDB" id="A0A813MU19"/>
<sequence length="488" mass="55493">MIKLILVATLLVLSSIECVKLHKKRTQFKDVPKFKTLYMDQYLDHFNKRDDRTFKLRYLVNDEWFNPDDGPVFVYAGNEGDIEAFWNNTGFMFDIAPVFQALVVFPEHRYYGESLPFGEKSFDLDKIGYLSVEQTMADYAVLLSKLQEDYNLCRKKNPIIAFGGSYGGILAAYMRFKYPNIVRGAIAASAPIYLTAGLAPSTLFFQDVTNDFDKEPGCVPLVRKAFDTMEDAAKRGDYKTLSTKFQLCKPISDPAGYKHLLLWMRNAFTIMAMVDYPYPASFLGDLPAWPVHYACEQLVNQTNKGVDILTAFKNLAGILYNDTSSCFDIYEQFIECADPTSCGLGNDAKSWDYQACTELNTVQESNGVTDMFPVIAYNEELRAEYCLKTWGVKVRTEWPSIEFWGRHIKTATNIVFSNGLLDPWHNGGPLTNVTDSLVAVIIEDGAHHLDLRGSDPRDPQSVKIARYQEIEQIIKWVQEAKNEPCQKF</sequence>
<keyword evidence="2" id="KW-0645">Protease</keyword>
<keyword evidence="4" id="KW-0378">Hydrolase</keyword>
<dbReference type="PANTHER" id="PTHR11010">
    <property type="entry name" value="PROTEASE S28 PRO-X CARBOXYPEPTIDASE-RELATED"/>
    <property type="match status" value="1"/>
</dbReference>
<keyword evidence="3 6" id="KW-0732">Signal</keyword>
<dbReference type="InterPro" id="IPR042269">
    <property type="entry name" value="Ser_carbopepase_S28_SKS"/>
</dbReference>
<dbReference type="InterPro" id="IPR029058">
    <property type="entry name" value="AB_hydrolase_fold"/>
</dbReference>
<reference evidence="7" key="1">
    <citation type="submission" date="2021-02" db="EMBL/GenBank/DDBJ databases">
        <authorList>
            <person name="Nowell W R."/>
        </authorList>
    </citation>
    <scope>NUCLEOTIDE SEQUENCE</scope>
    <source>
        <strain evidence="7">Ploen Becks lab</strain>
    </source>
</reference>